<name>A0A6J4VWR9_9DEIN</name>
<protein>
    <submittedName>
        <fullName evidence="2">Uncharacterized protein</fullName>
    </submittedName>
</protein>
<organism evidence="2">
    <name type="scientific">uncultured Truepera sp</name>
    <dbReference type="NCBI Taxonomy" id="543023"/>
    <lineage>
        <taxon>Bacteria</taxon>
        <taxon>Thermotogati</taxon>
        <taxon>Deinococcota</taxon>
        <taxon>Deinococci</taxon>
        <taxon>Trueperales</taxon>
        <taxon>Trueperaceae</taxon>
        <taxon>Truepera</taxon>
        <taxon>environmental samples</taxon>
    </lineage>
</organism>
<accession>A0A6J4VWR9</accession>
<gene>
    <name evidence="2" type="ORF">AVDCRST_MAG86-3809</name>
</gene>
<keyword evidence="1" id="KW-1133">Transmembrane helix</keyword>
<keyword evidence="1" id="KW-0472">Membrane</keyword>
<evidence type="ECO:0000256" key="1">
    <source>
        <dbReference type="SAM" id="Phobius"/>
    </source>
</evidence>
<feature type="transmembrane region" description="Helical" evidence="1">
    <location>
        <begin position="12"/>
        <end position="30"/>
    </location>
</feature>
<dbReference type="AlphaFoldDB" id="A0A6J4VWR9"/>
<evidence type="ECO:0000313" key="2">
    <source>
        <dbReference type="EMBL" id="CAA9587435.1"/>
    </source>
</evidence>
<keyword evidence="1" id="KW-0812">Transmembrane</keyword>
<proteinExistence type="predicted"/>
<dbReference type="EMBL" id="CADCWP010000337">
    <property type="protein sequence ID" value="CAA9587435.1"/>
    <property type="molecule type" value="Genomic_DNA"/>
</dbReference>
<reference evidence="2" key="1">
    <citation type="submission" date="2020-02" db="EMBL/GenBank/DDBJ databases">
        <authorList>
            <person name="Meier V. D."/>
        </authorList>
    </citation>
    <scope>NUCLEOTIDE SEQUENCE</scope>
    <source>
        <strain evidence="2">AVDCRST_MAG86</strain>
    </source>
</reference>
<sequence>MTFKLELDPMPYSFYEGFIGIFLVGLRAPVFGSTGNDQT</sequence>